<proteinExistence type="predicted"/>
<keyword evidence="2" id="KW-1185">Reference proteome</keyword>
<dbReference type="AlphaFoldDB" id="C6HVI3"/>
<dbReference type="Proteomes" id="UP000009374">
    <property type="component" value="Unassembled WGS sequence"/>
</dbReference>
<accession>C6HVI3</accession>
<evidence type="ECO:0000313" key="2">
    <source>
        <dbReference type="Proteomes" id="UP000009374"/>
    </source>
</evidence>
<reference evidence="1 2" key="1">
    <citation type="journal article" date="2009" name="Appl. Environ. Microbiol.">
        <title>Community genomic and proteomic analyses of chemoautotrophic iron-oxidizing "Leptospirillum rubarum" (Group II) and "Leptospirillum ferrodiazotrophum" (Group III) bacteria in acid mine drainage biofilms.</title>
        <authorList>
            <person name="Goltsman D.S."/>
            <person name="Denef V.J."/>
            <person name="Singer S.W."/>
            <person name="VerBerkmoes N.C."/>
            <person name="Lefsrud M."/>
            <person name="Mueller R.S."/>
            <person name="Dick G.J."/>
            <person name="Sun C.L."/>
            <person name="Wheeler K.E."/>
            <person name="Zemla A."/>
            <person name="Baker B.J."/>
            <person name="Hauser L."/>
            <person name="Land M."/>
            <person name="Shah M.B."/>
            <person name="Thelen M.P."/>
            <person name="Hettich R.L."/>
            <person name="Banfield J.F."/>
        </authorList>
    </citation>
    <scope>NUCLEOTIDE SEQUENCE [LARGE SCALE GENOMIC DNA]</scope>
</reference>
<dbReference type="EMBL" id="GG693863">
    <property type="protein sequence ID" value="EES53401.1"/>
    <property type="molecule type" value="Genomic_DNA"/>
</dbReference>
<evidence type="ECO:0008006" key="3">
    <source>
        <dbReference type="Google" id="ProtNLM"/>
    </source>
</evidence>
<gene>
    <name evidence="1" type="ORF">UBAL3_79160029</name>
</gene>
<protein>
    <recommendedName>
        <fullName evidence="3">Transporter</fullName>
    </recommendedName>
</protein>
<organism evidence="1 2">
    <name type="scientific">Leptospirillum ferrodiazotrophum</name>
    <dbReference type="NCBI Taxonomy" id="412449"/>
    <lineage>
        <taxon>Bacteria</taxon>
        <taxon>Pseudomonadati</taxon>
        <taxon>Nitrospirota</taxon>
        <taxon>Nitrospiria</taxon>
        <taxon>Nitrospirales</taxon>
        <taxon>Nitrospiraceae</taxon>
        <taxon>Leptospirillum</taxon>
    </lineage>
</organism>
<evidence type="ECO:0000313" key="1">
    <source>
        <dbReference type="EMBL" id="EES53401.1"/>
    </source>
</evidence>
<name>C6HVI3_9BACT</name>
<sequence>MTFLFQKRRPFFVLLGILSLCLITPPLVRASSSGTGTGDFFLPMSDDEEMAKDFQALAPPFLPWGPNTSGPFFTGTAEVEPIGSWYLEPFAYDYITPGVSASSLYMPMRLAVGLGHNVELDTFLSLIQNWQGVDPSQGIAHSASHFGVGNTHFEIKWQLTSDDNVYLPWARPAMALTFDFWVPSGQYQNLNPQDYGADQLGNGTYNEGVMFLLRKHVKPFMVYLQVGDIVENPSTVGAGYTFNNGLTQLPWNEGAFHMVDGNITYYSGALEDVLNTEWGAGWLLEFYGETQSGTNLFFGAANAPAWSFFWLAPELELTWPHTQKFAATWGAGVALPVYQSNYPHTYTPMGTVTLYFNGPFGYRGM</sequence>